<sequence length="104" mass="11539">MNMLCLISYDLESATGEEYTALRDYLKSIGTGGWDAPLKSTFMVITTKSKDEIHDGIKKVLTNKEGTLRAGTKWMITPIRLADSTGFLSISTVEWWGKASELGF</sequence>
<protein>
    <recommendedName>
        <fullName evidence="3">CRISPR-associated protein Cas2</fullName>
    </recommendedName>
</protein>
<name>A0ABV6AX69_9DEIO</name>
<gene>
    <name evidence="1" type="ORF">ACFFLM_08945</name>
</gene>
<evidence type="ECO:0008006" key="3">
    <source>
        <dbReference type="Google" id="ProtNLM"/>
    </source>
</evidence>
<dbReference type="EMBL" id="JBHLYR010000028">
    <property type="protein sequence ID" value="MFB9992086.1"/>
    <property type="molecule type" value="Genomic_DNA"/>
</dbReference>
<proteinExistence type="predicted"/>
<reference evidence="1 2" key="1">
    <citation type="submission" date="2024-09" db="EMBL/GenBank/DDBJ databases">
        <authorList>
            <person name="Sun Q."/>
            <person name="Mori K."/>
        </authorList>
    </citation>
    <scope>NUCLEOTIDE SEQUENCE [LARGE SCALE GENOMIC DNA]</scope>
    <source>
        <strain evidence="1 2">JCM 13503</strain>
    </source>
</reference>
<comment type="caution">
    <text evidence="1">The sequence shown here is derived from an EMBL/GenBank/DDBJ whole genome shotgun (WGS) entry which is preliminary data.</text>
</comment>
<dbReference type="RefSeq" id="WP_380008300.1">
    <property type="nucleotide sequence ID" value="NZ_JBHLYR010000028.1"/>
</dbReference>
<evidence type="ECO:0000313" key="1">
    <source>
        <dbReference type="EMBL" id="MFB9992086.1"/>
    </source>
</evidence>
<evidence type="ECO:0000313" key="2">
    <source>
        <dbReference type="Proteomes" id="UP001589733"/>
    </source>
</evidence>
<accession>A0ABV6AX69</accession>
<keyword evidence="2" id="KW-1185">Reference proteome</keyword>
<dbReference type="Proteomes" id="UP001589733">
    <property type="component" value="Unassembled WGS sequence"/>
</dbReference>
<organism evidence="1 2">
    <name type="scientific">Deinococcus oregonensis</name>
    <dbReference type="NCBI Taxonomy" id="1805970"/>
    <lineage>
        <taxon>Bacteria</taxon>
        <taxon>Thermotogati</taxon>
        <taxon>Deinococcota</taxon>
        <taxon>Deinococci</taxon>
        <taxon>Deinococcales</taxon>
        <taxon>Deinococcaceae</taxon>
        <taxon>Deinococcus</taxon>
    </lineage>
</organism>